<evidence type="ECO:0000313" key="3">
    <source>
        <dbReference type="Proteomes" id="UP000704712"/>
    </source>
</evidence>
<accession>A0A8S9TPU8</accession>
<protein>
    <recommendedName>
        <fullName evidence="4">M96 mating-specific protein family</fullName>
    </recommendedName>
</protein>
<keyword evidence="1" id="KW-0732">Signal</keyword>
<sequence>MHGSPTHNHSAHVYKFFLLDTLAVAMSSQDAAFLGEVEDFLVSFDLPIFPTLQSLTNIENSDEASPSEAVKKEIVALPQNGAKSAKGKKRNKQLLDPVAKHELEKAQDRKRRSLYRERRRVEKETLQQQIGELSTELTELQKAKDAERSLASSAWEMVAKRQLQAQVNAEETQRRLLTAIESRAALIHEFQTIIQTRVSHVHDDATHQHKRIRFEPSDAEFFKAYVKELDHFYAQTDEVLKTYGLDATDASWDHPRRQWNEDGKAGYYVYTDKFVLPFAFQQVCRFTWLVAQMQHRQEDRERFDGVDDPESTSAFKFRVSTRLNSGRSVSVLERAVVRRYVRDVRLVIVWRLFTEGEGIFTGMHADESGWCVSIPLSDSPVSETLTRTIMRHVPMHFRSKSTQDVAAQQFTDFLLDSGTENAREIGSRMEKLLLQDK</sequence>
<comment type="caution">
    <text evidence="2">The sequence shown here is derived from an EMBL/GenBank/DDBJ whole genome shotgun (WGS) entry which is preliminary data.</text>
</comment>
<feature type="chain" id="PRO_5035713167" description="M96 mating-specific protein family" evidence="1">
    <location>
        <begin position="28"/>
        <end position="437"/>
    </location>
</feature>
<gene>
    <name evidence="2" type="ORF">GN958_ATG19921</name>
</gene>
<evidence type="ECO:0000313" key="2">
    <source>
        <dbReference type="EMBL" id="KAF4130916.1"/>
    </source>
</evidence>
<dbReference type="AlphaFoldDB" id="A0A8S9TPU8"/>
<dbReference type="Proteomes" id="UP000704712">
    <property type="component" value="Unassembled WGS sequence"/>
</dbReference>
<dbReference type="EMBL" id="JAACNO010002776">
    <property type="protein sequence ID" value="KAF4130916.1"/>
    <property type="molecule type" value="Genomic_DNA"/>
</dbReference>
<proteinExistence type="predicted"/>
<evidence type="ECO:0008006" key="4">
    <source>
        <dbReference type="Google" id="ProtNLM"/>
    </source>
</evidence>
<reference evidence="2" key="1">
    <citation type="submission" date="2020-03" db="EMBL/GenBank/DDBJ databases">
        <title>Hybrid Assembly of Korean Phytophthora infestans isolates.</title>
        <authorList>
            <person name="Prokchorchik M."/>
            <person name="Lee Y."/>
            <person name="Seo J."/>
            <person name="Cho J.-H."/>
            <person name="Park Y.-E."/>
            <person name="Jang D.-C."/>
            <person name="Im J.-S."/>
            <person name="Choi J.-G."/>
            <person name="Park H.-J."/>
            <person name="Lee G.-B."/>
            <person name="Lee Y.-G."/>
            <person name="Hong S.-Y."/>
            <person name="Cho K."/>
            <person name="Sohn K.H."/>
        </authorList>
    </citation>
    <scope>NUCLEOTIDE SEQUENCE</scope>
    <source>
        <strain evidence="2">KR_2_A2</strain>
    </source>
</reference>
<evidence type="ECO:0000256" key="1">
    <source>
        <dbReference type="SAM" id="SignalP"/>
    </source>
</evidence>
<organism evidence="2 3">
    <name type="scientific">Phytophthora infestans</name>
    <name type="common">Potato late blight agent</name>
    <name type="synonym">Botrytis infestans</name>
    <dbReference type="NCBI Taxonomy" id="4787"/>
    <lineage>
        <taxon>Eukaryota</taxon>
        <taxon>Sar</taxon>
        <taxon>Stramenopiles</taxon>
        <taxon>Oomycota</taxon>
        <taxon>Peronosporomycetes</taxon>
        <taxon>Peronosporales</taxon>
        <taxon>Peronosporaceae</taxon>
        <taxon>Phytophthora</taxon>
    </lineage>
</organism>
<feature type="signal peptide" evidence="1">
    <location>
        <begin position="1"/>
        <end position="27"/>
    </location>
</feature>
<name>A0A8S9TPU8_PHYIN</name>